<dbReference type="CDD" id="cd01879">
    <property type="entry name" value="FeoB"/>
    <property type="match status" value="1"/>
</dbReference>
<accession>A0A9D1LYE9</accession>
<evidence type="ECO:0000256" key="11">
    <source>
        <dbReference type="ARBA" id="ARBA00023065"/>
    </source>
</evidence>
<keyword evidence="10 17" id="KW-0408">Iron</keyword>
<evidence type="ECO:0000256" key="3">
    <source>
        <dbReference type="ARBA" id="ARBA00022448"/>
    </source>
</evidence>
<comment type="function">
    <text evidence="1 17">Probable transporter of a GTP-driven Fe(2+) uptake system.</text>
</comment>
<feature type="transmembrane region" description="Helical" evidence="17">
    <location>
        <begin position="362"/>
        <end position="386"/>
    </location>
</feature>
<keyword evidence="4" id="KW-1003">Cell membrane</keyword>
<dbReference type="GO" id="GO:0046872">
    <property type="term" value="F:metal ion binding"/>
    <property type="evidence" value="ECO:0007669"/>
    <property type="project" value="UniProtKB-KW"/>
</dbReference>
<feature type="transmembrane region" description="Helical" evidence="17">
    <location>
        <begin position="530"/>
        <end position="551"/>
    </location>
</feature>
<feature type="binding site" evidence="15">
    <location>
        <begin position="22"/>
        <end position="29"/>
    </location>
    <ligand>
        <name>GTP</name>
        <dbReference type="ChEBI" id="CHEBI:37565"/>
        <label>1</label>
    </ligand>
</feature>
<feature type="transmembrane region" description="Helical" evidence="17">
    <location>
        <begin position="300"/>
        <end position="319"/>
    </location>
</feature>
<feature type="transmembrane region" description="Helical" evidence="17">
    <location>
        <begin position="472"/>
        <end position="492"/>
    </location>
</feature>
<dbReference type="Gene3D" id="1.10.287.1770">
    <property type="match status" value="1"/>
</dbReference>
<evidence type="ECO:0000256" key="4">
    <source>
        <dbReference type="ARBA" id="ARBA00022475"/>
    </source>
</evidence>
<evidence type="ECO:0000256" key="7">
    <source>
        <dbReference type="ARBA" id="ARBA00022692"/>
    </source>
</evidence>
<dbReference type="InterPro" id="IPR006073">
    <property type="entry name" value="GTP-bd"/>
</dbReference>
<dbReference type="PANTHER" id="PTHR43185:SF1">
    <property type="entry name" value="FE(2+) TRANSPORTER FEOB"/>
    <property type="match status" value="1"/>
</dbReference>
<dbReference type="PROSITE" id="PS51711">
    <property type="entry name" value="G_FEOB"/>
    <property type="match status" value="1"/>
</dbReference>
<reference evidence="19" key="2">
    <citation type="journal article" date="2021" name="PeerJ">
        <title>Extensive microbial diversity within the chicken gut microbiome revealed by metagenomics and culture.</title>
        <authorList>
            <person name="Gilroy R."/>
            <person name="Ravi A."/>
            <person name="Getino M."/>
            <person name="Pursley I."/>
            <person name="Horton D.L."/>
            <person name="Alikhan N.F."/>
            <person name="Baker D."/>
            <person name="Gharbi K."/>
            <person name="Hall N."/>
            <person name="Watson M."/>
            <person name="Adriaenssens E.M."/>
            <person name="Foster-Nyarko E."/>
            <person name="Jarju S."/>
            <person name="Secka A."/>
            <person name="Antonio M."/>
            <person name="Oren A."/>
            <person name="Chaudhuri R.R."/>
            <person name="La Ragione R."/>
            <person name="Hildebrand F."/>
            <person name="Pallen M.J."/>
        </authorList>
    </citation>
    <scope>NUCLEOTIDE SEQUENCE</scope>
    <source>
        <strain evidence="19">ChiGjej1B1-1684</strain>
    </source>
</reference>
<evidence type="ECO:0000256" key="17">
    <source>
        <dbReference type="RuleBase" id="RU362098"/>
    </source>
</evidence>
<feature type="transmembrane region" description="Helical" evidence="17">
    <location>
        <begin position="650"/>
        <end position="672"/>
    </location>
</feature>
<feature type="binding site" evidence="15">
    <location>
        <begin position="47"/>
        <end position="51"/>
    </location>
    <ligand>
        <name>GTP</name>
        <dbReference type="ChEBI" id="CHEBI:37565"/>
        <label>1</label>
    </ligand>
</feature>
<evidence type="ECO:0000313" key="20">
    <source>
        <dbReference type="Proteomes" id="UP000824118"/>
    </source>
</evidence>
<proteinExistence type="inferred from homology"/>
<dbReference type="AlphaFoldDB" id="A0A9D1LYE9"/>
<evidence type="ECO:0000256" key="6">
    <source>
        <dbReference type="ARBA" id="ARBA00022519"/>
    </source>
</evidence>
<feature type="transmembrane region" description="Helical" evidence="17">
    <location>
        <begin position="588"/>
        <end position="609"/>
    </location>
</feature>
<evidence type="ECO:0000256" key="1">
    <source>
        <dbReference type="ARBA" id="ARBA00003926"/>
    </source>
</evidence>
<dbReference type="Pfam" id="PF17910">
    <property type="entry name" value="FeoB_Cyto"/>
    <property type="match status" value="1"/>
</dbReference>
<feature type="binding site" evidence="15">
    <location>
        <begin position="69"/>
        <end position="72"/>
    </location>
    <ligand>
        <name>GTP</name>
        <dbReference type="ChEBI" id="CHEBI:37565"/>
        <label>1</label>
    </ligand>
</feature>
<keyword evidence="8 15" id="KW-0547">Nucleotide-binding</keyword>
<evidence type="ECO:0000256" key="2">
    <source>
        <dbReference type="ARBA" id="ARBA00004429"/>
    </source>
</evidence>
<dbReference type="InterPro" id="IPR041069">
    <property type="entry name" value="FeoB_Cyto"/>
</dbReference>
<dbReference type="Pfam" id="PF07664">
    <property type="entry name" value="FeoB_C"/>
    <property type="match status" value="1"/>
</dbReference>
<dbReference type="Pfam" id="PF02421">
    <property type="entry name" value="FeoB_N"/>
    <property type="match status" value="1"/>
</dbReference>
<dbReference type="NCBIfam" id="TIGR00437">
    <property type="entry name" value="feoB"/>
    <property type="match status" value="1"/>
</dbReference>
<dbReference type="GO" id="GO:0005525">
    <property type="term" value="F:GTP binding"/>
    <property type="evidence" value="ECO:0007669"/>
    <property type="project" value="UniProtKB-KW"/>
</dbReference>
<feature type="transmembrane region" description="Helical" evidence="17">
    <location>
        <begin position="615"/>
        <end position="638"/>
    </location>
</feature>
<reference evidence="19" key="1">
    <citation type="submission" date="2020-10" db="EMBL/GenBank/DDBJ databases">
        <authorList>
            <person name="Gilroy R."/>
        </authorList>
    </citation>
    <scope>NUCLEOTIDE SEQUENCE</scope>
    <source>
        <strain evidence="19">ChiGjej1B1-1684</strain>
    </source>
</reference>
<evidence type="ECO:0000256" key="16">
    <source>
        <dbReference type="PIRSR" id="PIRSR603373-2"/>
    </source>
</evidence>
<dbReference type="InterPro" id="IPR011642">
    <property type="entry name" value="Gate_dom"/>
</dbReference>
<dbReference type="InterPro" id="IPR050860">
    <property type="entry name" value="FeoB_GTPase"/>
</dbReference>
<dbReference type="EMBL" id="DVNG01000067">
    <property type="protein sequence ID" value="HIU50292.1"/>
    <property type="molecule type" value="Genomic_DNA"/>
</dbReference>
<feature type="binding site" evidence="16">
    <location>
        <position position="36"/>
    </location>
    <ligand>
        <name>Mg(2+)</name>
        <dbReference type="ChEBI" id="CHEBI:18420"/>
        <label>2</label>
    </ligand>
</feature>
<dbReference type="GO" id="GO:0015093">
    <property type="term" value="F:ferrous iron transmembrane transporter activity"/>
    <property type="evidence" value="ECO:0007669"/>
    <property type="project" value="UniProtKB-UniRule"/>
</dbReference>
<feature type="binding site" evidence="15">
    <location>
        <begin position="129"/>
        <end position="132"/>
    </location>
    <ligand>
        <name>GTP</name>
        <dbReference type="ChEBI" id="CHEBI:37565"/>
        <label>1</label>
    </ligand>
</feature>
<evidence type="ECO:0000256" key="10">
    <source>
        <dbReference type="ARBA" id="ARBA00023004"/>
    </source>
</evidence>
<evidence type="ECO:0000259" key="18">
    <source>
        <dbReference type="PROSITE" id="PS51711"/>
    </source>
</evidence>
<name>A0A9D1LYE9_9FIRM</name>
<evidence type="ECO:0000256" key="13">
    <source>
        <dbReference type="ARBA" id="ARBA00023136"/>
    </source>
</evidence>
<dbReference type="PRINTS" id="PR00326">
    <property type="entry name" value="GTP1OBG"/>
</dbReference>
<dbReference type="InterPro" id="IPR011640">
    <property type="entry name" value="Fe2_transport_prot_B_C"/>
</dbReference>
<dbReference type="Proteomes" id="UP000824118">
    <property type="component" value="Unassembled WGS sequence"/>
</dbReference>
<evidence type="ECO:0000256" key="12">
    <source>
        <dbReference type="ARBA" id="ARBA00023134"/>
    </source>
</evidence>
<sequence>MANEERGSADGNLNVIKIALAGNPNCGKTTLFNQLTGSNQYVGNWPGVTVEKKEGKIKNKFGLEMSIIDLPGIYSLSPYSPEEIVTRNCLLHDNPQVIIDIVDATNIERNLYLTTQIAELGRPMVIALNMIDMLEKNGDTIDEKLLEKELGIPVVPISASKNIGIEALIEKTVELAKASKYVPVKNIYSKSVNNVLLDIEDALEEVKQSKYHRKRWTAVKLFEGDSVTWNHYDFTKEQREHIISHIEEVNSSKNIDREMIIADERYKYICAITSRAVHKNHDPCKLTVSDKIDRIATNKYLAIPLFLVTMFLVFAITFGPIGNFLRDGAEWLISDLLAGGLTTFLHNVNASEWAESLVIDGIIGGVGSVISFLPQIVLLFTLLSLLEDSGYMARAAFIMDKLLRCIGLSGRAFVPMLMGFGCTVPAVMGTRILESEKDKKLTILITPFMSCSAKMPVYLLMVSMFFKDSGPLVIFGIYILGVVIAILTALLFKSTVLKGKNSPFVMELPPYRLPSAKTLLLHIWERVRDFLVRAGTVLMGASILIWFLQSFNFSLQMVESDESILASIGMLIAPVFTLCGFGDWRASVSLVTGIAAKESVASTMAVLYGGSLTGAFSTLSAFSFLVFVLLYTPCVAALTAMRKEFGSRKWMAVSVVYQLAVAWIMSFAVFQIGSLFI</sequence>
<keyword evidence="5 17" id="KW-0410">Iron transport</keyword>
<keyword evidence="3 17" id="KW-0813">Transport</keyword>
<evidence type="ECO:0000256" key="15">
    <source>
        <dbReference type="PIRSR" id="PIRSR603373-1"/>
    </source>
</evidence>
<feature type="binding site" evidence="16">
    <location>
        <position position="33"/>
    </location>
    <ligand>
        <name>Mg(2+)</name>
        <dbReference type="ChEBI" id="CHEBI:18420"/>
        <label>2</label>
    </ligand>
</feature>
<keyword evidence="16" id="KW-0479">Metal-binding</keyword>
<keyword evidence="6" id="KW-0997">Cell inner membrane</keyword>
<keyword evidence="12 15" id="KW-0342">GTP-binding</keyword>
<dbReference type="InterPro" id="IPR003373">
    <property type="entry name" value="Fe2_transport_prot-B"/>
</dbReference>
<evidence type="ECO:0000256" key="8">
    <source>
        <dbReference type="ARBA" id="ARBA00022741"/>
    </source>
</evidence>
<evidence type="ECO:0000313" key="19">
    <source>
        <dbReference type="EMBL" id="HIU50292.1"/>
    </source>
</evidence>
<comment type="similarity">
    <text evidence="17">Belongs to the TRAFAC class TrmE-Era-EngA-EngB-Septin-like GTPase superfamily. FeoB GTPase (TC 9.A.8) family.</text>
</comment>
<dbReference type="PANTHER" id="PTHR43185">
    <property type="entry name" value="FERROUS IRON TRANSPORT PROTEIN B"/>
    <property type="match status" value="1"/>
</dbReference>
<comment type="caution">
    <text evidence="19">The sequence shown here is derived from an EMBL/GenBank/DDBJ whole genome shotgun (WGS) entry which is preliminary data.</text>
</comment>
<comment type="subcellular location">
    <subcellularLocation>
        <location evidence="2">Cell inner membrane</location>
        <topology evidence="2">Multi-pass membrane protein</topology>
    </subcellularLocation>
    <subcellularLocation>
        <location evidence="17">Cell membrane</location>
        <topology evidence="17">Multi-pass membrane protein</topology>
    </subcellularLocation>
</comment>
<dbReference type="Pfam" id="PF07670">
    <property type="entry name" value="Gate"/>
    <property type="match status" value="2"/>
</dbReference>
<feature type="binding site" evidence="16">
    <location>
        <position position="37"/>
    </location>
    <ligand>
        <name>Mg(2+)</name>
        <dbReference type="ChEBI" id="CHEBI:18420"/>
        <label>2</label>
    </ligand>
</feature>
<keyword evidence="11" id="KW-0406">Ion transport</keyword>
<gene>
    <name evidence="19" type="primary">feoB</name>
    <name evidence="19" type="ORF">IAD22_04700</name>
</gene>
<feature type="transmembrane region" description="Helical" evidence="17">
    <location>
        <begin position="406"/>
        <end position="429"/>
    </location>
</feature>
<dbReference type="Gene3D" id="3.40.50.300">
    <property type="entry name" value="P-loop containing nucleotide triphosphate hydrolases"/>
    <property type="match status" value="1"/>
</dbReference>
<dbReference type="InterPro" id="IPR027417">
    <property type="entry name" value="P-loop_NTPase"/>
</dbReference>
<dbReference type="InterPro" id="IPR005225">
    <property type="entry name" value="Small_GTP-bd"/>
</dbReference>
<dbReference type="InterPro" id="IPR030389">
    <property type="entry name" value="G_FEOB_dom"/>
</dbReference>
<keyword evidence="13 17" id="KW-0472">Membrane</keyword>
<keyword evidence="7 17" id="KW-0812">Transmembrane</keyword>
<keyword evidence="16" id="KW-0460">Magnesium</keyword>
<evidence type="ECO:0000256" key="9">
    <source>
        <dbReference type="ARBA" id="ARBA00022989"/>
    </source>
</evidence>
<dbReference type="SUPFAM" id="SSF52540">
    <property type="entry name" value="P-loop containing nucleoside triphosphate hydrolases"/>
    <property type="match status" value="1"/>
</dbReference>
<dbReference type="FunFam" id="3.40.50.300:FF:000426">
    <property type="entry name" value="Ferrous iron transport protein B"/>
    <property type="match status" value="1"/>
</dbReference>
<keyword evidence="9 17" id="KW-1133">Transmembrane helix</keyword>
<feature type="transmembrane region" description="Helical" evidence="17">
    <location>
        <begin position="563"/>
        <end position="581"/>
    </location>
</feature>
<evidence type="ECO:0000256" key="5">
    <source>
        <dbReference type="ARBA" id="ARBA00022496"/>
    </source>
</evidence>
<dbReference type="GO" id="GO:0005886">
    <property type="term" value="C:plasma membrane"/>
    <property type="evidence" value="ECO:0007669"/>
    <property type="project" value="UniProtKB-SubCell"/>
</dbReference>
<evidence type="ECO:0000256" key="14">
    <source>
        <dbReference type="NCBIfam" id="TIGR00437"/>
    </source>
</evidence>
<dbReference type="NCBIfam" id="TIGR00231">
    <property type="entry name" value="small_GTP"/>
    <property type="match status" value="1"/>
</dbReference>
<organism evidence="19 20">
    <name type="scientific">Candidatus Limousia pullorum</name>
    <dbReference type="NCBI Taxonomy" id="2840860"/>
    <lineage>
        <taxon>Bacteria</taxon>
        <taxon>Bacillati</taxon>
        <taxon>Bacillota</taxon>
        <taxon>Clostridia</taxon>
        <taxon>Eubacteriales</taxon>
        <taxon>Oscillospiraceae</taxon>
        <taxon>Oscillospiraceae incertae sedis</taxon>
        <taxon>Candidatus Limousia</taxon>
    </lineage>
</organism>
<protein>
    <recommendedName>
        <fullName evidence="14 17">Ferrous iron transport protein B</fullName>
    </recommendedName>
</protein>
<feature type="domain" description="FeoB-type G" evidence="18">
    <location>
        <begin position="15"/>
        <end position="178"/>
    </location>
</feature>